<keyword evidence="3" id="KW-1185">Reference proteome</keyword>
<evidence type="ECO:0000313" key="2">
    <source>
        <dbReference type="EMBL" id="OAX38516.1"/>
    </source>
</evidence>
<protein>
    <recommendedName>
        <fullName evidence="4">C2H2-type domain-containing protein</fullName>
    </recommendedName>
</protein>
<evidence type="ECO:0000256" key="1">
    <source>
        <dbReference type="SAM" id="MobiDB-lite"/>
    </source>
</evidence>
<evidence type="ECO:0000313" key="3">
    <source>
        <dbReference type="Proteomes" id="UP000092154"/>
    </source>
</evidence>
<feature type="region of interest" description="Disordered" evidence="1">
    <location>
        <begin position="339"/>
        <end position="361"/>
    </location>
</feature>
<reference evidence="2 3" key="1">
    <citation type="submission" date="2016-06" db="EMBL/GenBank/DDBJ databases">
        <title>Comparative genomics of the ectomycorrhizal sister species Rhizopogon vinicolor and Rhizopogon vesiculosus (Basidiomycota: Boletales) reveals a divergence of the mating type B locus.</title>
        <authorList>
            <consortium name="DOE Joint Genome Institute"/>
            <person name="Mujic A.B."/>
            <person name="Kuo A."/>
            <person name="Tritt A."/>
            <person name="Lipzen A."/>
            <person name="Chen C."/>
            <person name="Johnson J."/>
            <person name="Sharma A."/>
            <person name="Barry K."/>
            <person name="Grigoriev I.V."/>
            <person name="Spatafora J.W."/>
        </authorList>
    </citation>
    <scope>NUCLEOTIDE SEQUENCE [LARGE SCALE GENOMIC DNA]</scope>
    <source>
        <strain evidence="2 3">AM-OR11-026</strain>
    </source>
</reference>
<dbReference type="InParanoid" id="A0A1B7N0Z1"/>
<gene>
    <name evidence="2" type="ORF">K503DRAFT_800395</name>
</gene>
<dbReference type="EMBL" id="KV448291">
    <property type="protein sequence ID" value="OAX38516.1"/>
    <property type="molecule type" value="Genomic_DNA"/>
</dbReference>
<dbReference type="OrthoDB" id="2676372at2759"/>
<proteinExistence type="predicted"/>
<dbReference type="AlphaFoldDB" id="A0A1B7N0Z1"/>
<organism evidence="2 3">
    <name type="scientific">Rhizopogon vinicolor AM-OR11-026</name>
    <dbReference type="NCBI Taxonomy" id="1314800"/>
    <lineage>
        <taxon>Eukaryota</taxon>
        <taxon>Fungi</taxon>
        <taxon>Dikarya</taxon>
        <taxon>Basidiomycota</taxon>
        <taxon>Agaricomycotina</taxon>
        <taxon>Agaricomycetes</taxon>
        <taxon>Agaricomycetidae</taxon>
        <taxon>Boletales</taxon>
        <taxon>Suillineae</taxon>
        <taxon>Rhizopogonaceae</taxon>
        <taxon>Rhizopogon</taxon>
    </lineage>
</organism>
<feature type="compositionally biased region" description="Basic and acidic residues" evidence="1">
    <location>
        <begin position="339"/>
        <end position="355"/>
    </location>
</feature>
<evidence type="ECO:0008006" key="4">
    <source>
        <dbReference type="Google" id="ProtNLM"/>
    </source>
</evidence>
<accession>A0A1B7N0Z1</accession>
<dbReference type="Gene3D" id="3.30.160.60">
    <property type="entry name" value="Classic Zinc Finger"/>
    <property type="match status" value="1"/>
</dbReference>
<dbReference type="Proteomes" id="UP000092154">
    <property type="component" value="Unassembled WGS sequence"/>
</dbReference>
<name>A0A1B7N0Z1_9AGAM</name>
<sequence length="361" mass="40278">MSTKLPSPPYFPDDNPLGPGQSHGCPCYVALRYFLSILFPYSLYPHLSHAVLSDIFGRLIWTVDDHLYFNLLHTTMADSVTTYLAPDAGFPHSCHNLSPMEPNSTHHPLPPTRMNTDNDMNYSSVSEPDSMPVNTLDPVSSTFDESLFDFATASMDVGLSPMSSEPAVSQWLPSSESLFEGNFDWDQALENKDTYNYFEEHSSHTIQHQAQNSSSAHLHDLAWHASPCSEEGSSLESEHSSFTDDHDIHLCRWDVGCGLYVEAEKSEVARHLQAAHGAKPGGDKLPMKCLWDGCGSKPMNKESISRHIVAVHLSKKTECTSCGKQFARLDSKLRHIKNSKRECSDSESESHDSPVKRHRLS</sequence>